<comment type="caution">
    <text evidence="1">The sequence shown here is derived from an EMBL/GenBank/DDBJ whole genome shotgun (WGS) entry which is preliminary data.</text>
</comment>
<protein>
    <submittedName>
        <fullName evidence="1">Uncharacterized protein</fullName>
    </submittedName>
</protein>
<dbReference type="EMBL" id="JAETWB010000067">
    <property type="protein sequence ID" value="MBL6082414.1"/>
    <property type="molecule type" value="Genomic_DNA"/>
</dbReference>
<name>A0ABS1UCJ4_9PROT</name>
<accession>A0ABS1UCJ4</accession>
<reference evidence="1 2" key="1">
    <citation type="submission" date="2021-01" db="EMBL/GenBank/DDBJ databases">
        <title>Belnapia mucosa sp. nov. and Belnapia arida sp. nov., isolated from the Tabernas Desert (Almeria, Spain).</title>
        <authorList>
            <person name="Molina-Menor E."/>
            <person name="Vidal-Verdu A."/>
            <person name="Calonge A."/>
            <person name="Satari L."/>
            <person name="Pereto J."/>
            <person name="Porcar M."/>
        </authorList>
    </citation>
    <scope>NUCLEOTIDE SEQUENCE [LARGE SCALE GENOMIC DNA]</scope>
    <source>
        <strain evidence="1 2">T18</strain>
    </source>
</reference>
<sequence>MPDTVPVTLEVEPDVAAALADPATRERVARLVSRAVRPASAERLFAAMDALSAEARRRGLTDEILQEELAAHNVERRDRPPAA</sequence>
<dbReference type="RefSeq" id="WP_202835676.1">
    <property type="nucleotide sequence ID" value="NZ_JAETWB010000067.1"/>
</dbReference>
<dbReference type="Proteomes" id="UP000660885">
    <property type="component" value="Unassembled WGS sequence"/>
</dbReference>
<keyword evidence="2" id="KW-1185">Reference proteome</keyword>
<organism evidence="1 2">
    <name type="scientific">Belnapia arida</name>
    <dbReference type="NCBI Taxonomy" id="2804533"/>
    <lineage>
        <taxon>Bacteria</taxon>
        <taxon>Pseudomonadati</taxon>
        <taxon>Pseudomonadota</taxon>
        <taxon>Alphaproteobacteria</taxon>
        <taxon>Acetobacterales</taxon>
        <taxon>Roseomonadaceae</taxon>
        <taxon>Belnapia</taxon>
    </lineage>
</organism>
<evidence type="ECO:0000313" key="2">
    <source>
        <dbReference type="Proteomes" id="UP000660885"/>
    </source>
</evidence>
<gene>
    <name evidence="1" type="ORF">JMJ56_31085</name>
</gene>
<evidence type="ECO:0000313" key="1">
    <source>
        <dbReference type="EMBL" id="MBL6082414.1"/>
    </source>
</evidence>
<proteinExistence type="predicted"/>